<protein>
    <recommendedName>
        <fullName evidence="1">FP protein C-terminal domain-containing protein</fullName>
    </recommendedName>
</protein>
<dbReference type="InterPro" id="IPR057251">
    <property type="entry name" value="FP_C"/>
</dbReference>
<evidence type="ECO:0000259" key="1">
    <source>
        <dbReference type="Pfam" id="PF25298"/>
    </source>
</evidence>
<dbReference type="EMBL" id="JACKWZ010000620">
    <property type="protein sequence ID" value="KAF9406251.1"/>
    <property type="molecule type" value="Genomic_DNA"/>
</dbReference>
<dbReference type="Pfam" id="PF25298">
    <property type="entry name" value="Baculo_FP_2nd"/>
    <property type="match status" value="1"/>
</dbReference>
<keyword evidence="3" id="KW-1185">Reference proteome</keyword>
<dbReference type="Proteomes" id="UP000648187">
    <property type="component" value="Unassembled WGS sequence"/>
</dbReference>
<organism evidence="2 3">
    <name type="scientific">Spodoptera exigua</name>
    <name type="common">Beet armyworm</name>
    <name type="synonym">Noctua fulgens</name>
    <dbReference type="NCBI Taxonomy" id="7107"/>
    <lineage>
        <taxon>Eukaryota</taxon>
        <taxon>Metazoa</taxon>
        <taxon>Ecdysozoa</taxon>
        <taxon>Arthropoda</taxon>
        <taxon>Hexapoda</taxon>
        <taxon>Insecta</taxon>
        <taxon>Pterygota</taxon>
        <taxon>Neoptera</taxon>
        <taxon>Endopterygota</taxon>
        <taxon>Lepidoptera</taxon>
        <taxon>Glossata</taxon>
        <taxon>Ditrysia</taxon>
        <taxon>Noctuoidea</taxon>
        <taxon>Noctuidae</taxon>
        <taxon>Amphipyrinae</taxon>
        <taxon>Spodoptera</taxon>
    </lineage>
</organism>
<evidence type="ECO:0000313" key="3">
    <source>
        <dbReference type="Proteomes" id="UP000648187"/>
    </source>
</evidence>
<name>A0A835KY92_SPOEX</name>
<evidence type="ECO:0000313" key="2">
    <source>
        <dbReference type="EMBL" id="KAF9406251.1"/>
    </source>
</evidence>
<comment type="caution">
    <text evidence="2">The sequence shown here is derived from an EMBL/GenBank/DDBJ whole genome shotgun (WGS) entry which is preliminary data.</text>
</comment>
<feature type="domain" description="FP protein C-terminal" evidence="1">
    <location>
        <begin position="148"/>
        <end position="186"/>
    </location>
</feature>
<accession>A0A835KY92</accession>
<dbReference type="AlphaFoldDB" id="A0A835KY92"/>
<reference evidence="2" key="1">
    <citation type="submission" date="2020-08" db="EMBL/GenBank/DDBJ databases">
        <title>Spodoptera exigua strain:BAW_Kor-Di-RS1 Genome sequencing and assembly.</title>
        <authorList>
            <person name="Kim J."/>
            <person name="Nam H.Y."/>
            <person name="Kwon M."/>
            <person name="Choi J.H."/>
            <person name="Cho S.R."/>
            <person name="Kim G.-H."/>
        </authorList>
    </citation>
    <scope>NUCLEOTIDE SEQUENCE</scope>
    <source>
        <strain evidence="2">BAW_Kor-Di-RS1</strain>
        <tissue evidence="2">Whole-body</tissue>
    </source>
</reference>
<sequence length="189" mass="21572">MRTALEEKSTTIQKLMRENCSLTKSISDITKRMNILEQHARSNNVEIQCIPEHPSENLINTVLQLGKVIKCDIKDTDIQLTTRIAKKDANNKRPKSVLVKFTSPRVRDTFLAASLQFNKNNPKSKLNSSHLGIANDKPVPIYVVEHLSPENKALHAATRVRAKELGYRFVWVRNGRIFIKKDENSTKIK</sequence>
<gene>
    <name evidence="2" type="ORF">HW555_013310</name>
</gene>
<proteinExistence type="predicted"/>